<dbReference type="AlphaFoldDB" id="A0AAV6QUN4"/>
<keyword evidence="3" id="KW-1185">Reference proteome</keyword>
<evidence type="ECO:0000313" key="3">
    <source>
        <dbReference type="Proteomes" id="UP000693946"/>
    </source>
</evidence>
<name>A0AAV6QUN4_SOLSE</name>
<reference evidence="2 3" key="1">
    <citation type="journal article" date="2021" name="Sci. Rep.">
        <title>Chromosome anchoring in Senegalese sole (Solea senegalensis) reveals sex-associated markers and genome rearrangements in flatfish.</title>
        <authorList>
            <person name="Guerrero-Cozar I."/>
            <person name="Gomez-Garrido J."/>
            <person name="Berbel C."/>
            <person name="Martinez-Blanch J.F."/>
            <person name="Alioto T."/>
            <person name="Claros M.G."/>
            <person name="Gagnaire P.A."/>
            <person name="Manchado M."/>
        </authorList>
    </citation>
    <scope>NUCLEOTIDE SEQUENCE [LARGE SCALE GENOMIC DNA]</scope>
    <source>
        <strain evidence="2">Sse05_10M</strain>
    </source>
</reference>
<feature type="region of interest" description="Disordered" evidence="1">
    <location>
        <begin position="100"/>
        <end position="130"/>
    </location>
</feature>
<feature type="region of interest" description="Disordered" evidence="1">
    <location>
        <begin position="48"/>
        <end position="71"/>
    </location>
</feature>
<comment type="caution">
    <text evidence="2">The sequence shown here is derived from an EMBL/GenBank/DDBJ whole genome shotgun (WGS) entry which is preliminary data.</text>
</comment>
<accession>A0AAV6QUN4</accession>
<dbReference type="EMBL" id="JAGKHQ010000015">
    <property type="protein sequence ID" value="KAG7496853.1"/>
    <property type="molecule type" value="Genomic_DNA"/>
</dbReference>
<feature type="compositionally biased region" description="Polar residues" evidence="1">
    <location>
        <begin position="53"/>
        <end position="70"/>
    </location>
</feature>
<evidence type="ECO:0000256" key="1">
    <source>
        <dbReference type="SAM" id="MobiDB-lite"/>
    </source>
</evidence>
<dbReference type="Proteomes" id="UP000693946">
    <property type="component" value="Linkage Group LG3"/>
</dbReference>
<proteinExistence type="predicted"/>
<organism evidence="2 3">
    <name type="scientific">Solea senegalensis</name>
    <name type="common">Senegalese sole</name>
    <dbReference type="NCBI Taxonomy" id="28829"/>
    <lineage>
        <taxon>Eukaryota</taxon>
        <taxon>Metazoa</taxon>
        <taxon>Chordata</taxon>
        <taxon>Craniata</taxon>
        <taxon>Vertebrata</taxon>
        <taxon>Euteleostomi</taxon>
        <taxon>Actinopterygii</taxon>
        <taxon>Neopterygii</taxon>
        <taxon>Teleostei</taxon>
        <taxon>Neoteleostei</taxon>
        <taxon>Acanthomorphata</taxon>
        <taxon>Carangaria</taxon>
        <taxon>Pleuronectiformes</taxon>
        <taxon>Pleuronectoidei</taxon>
        <taxon>Soleidae</taxon>
        <taxon>Solea</taxon>
    </lineage>
</organism>
<sequence length="130" mass="14311">MATRFYGPSAASPSLTVEPLSSFYDILDISAYNKFVIWRELNPEWNRAPDEMSLSQGSGRGTGPTSNPEKTCSKDLCIHYEENSGDRHLATGESHFAACGSPLPEQWPHRSLSTTPTPWTRTSPAPPESL</sequence>
<feature type="compositionally biased region" description="Low complexity" evidence="1">
    <location>
        <begin position="114"/>
        <end position="123"/>
    </location>
</feature>
<protein>
    <submittedName>
        <fullName evidence="2">Uncharacterized protein</fullName>
    </submittedName>
</protein>
<evidence type="ECO:0000313" key="2">
    <source>
        <dbReference type="EMBL" id="KAG7496853.1"/>
    </source>
</evidence>
<gene>
    <name evidence="2" type="ORF">JOB18_026360</name>
</gene>